<dbReference type="InterPro" id="IPR001882">
    <property type="entry name" value="Biotin_BS"/>
</dbReference>
<evidence type="ECO:0000313" key="6">
    <source>
        <dbReference type="Proteomes" id="UP000319143"/>
    </source>
</evidence>
<dbReference type="PROSITE" id="PS50991">
    <property type="entry name" value="PYR_CT"/>
    <property type="match status" value="1"/>
</dbReference>
<comment type="caution">
    <text evidence="5">The sequence shown here is derived from an EMBL/GenBank/DDBJ whole genome shotgun (WGS) entry which is preliminary data.</text>
</comment>
<dbReference type="PROSITE" id="PS00188">
    <property type="entry name" value="BIOTIN"/>
    <property type="match status" value="1"/>
</dbReference>
<dbReference type="AlphaFoldDB" id="A0A5C6E3F9"/>
<reference evidence="5 6" key="1">
    <citation type="submission" date="2019-02" db="EMBL/GenBank/DDBJ databases">
        <title>Deep-cultivation of Planctomycetes and their phenomic and genomic characterization uncovers novel biology.</title>
        <authorList>
            <person name="Wiegand S."/>
            <person name="Jogler M."/>
            <person name="Boedeker C."/>
            <person name="Pinto D."/>
            <person name="Vollmers J."/>
            <person name="Rivas-Marin E."/>
            <person name="Kohn T."/>
            <person name="Peeters S.H."/>
            <person name="Heuer A."/>
            <person name="Rast P."/>
            <person name="Oberbeckmann S."/>
            <person name="Bunk B."/>
            <person name="Jeske O."/>
            <person name="Meyerdierks A."/>
            <person name="Storesund J.E."/>
            <person name="Kallscheuer N."/>
            <person name="Luecker S."/>
            <person name="Lage O.M."/>
            <person name="Pohl T."/>
            <person name="Merkel B.J."/>
            <person name="Hornburger P."/>
            <person name="Mueller R.-W."/>
            <person name="Bruemmer F."/>
            <person name="Labrenz M."/>
            <person name="Spormann A.M."/>
            <person name="Op Den Camp H."/>
            <person name="Overmann J."/>
            <person name="Amann R."/>
            <person name="Jetten M.S.M."/>
            <person name="Mascher T."/>
            <person name="Medema M.H."/>
            <person name="Devos D.P."/>
            <person name="Kaster A.-K."/>
            <person name="Ovreas L."/>
            <person name="Rohde M."/>
            <person name="Galperin M.Y."/>
            <person name="Jogler C."/>
        </authorList>
    </citation>
    <scope>NUCLEOTIDE SEQUENCE [LARGE SCALE GENOMIC DNA]</scope>
    <source>
        <strain evidence="5 6">Poly41</strain>
    </source>
</reference>
<dbReference type="RefSeq" id="WP_197231047.1">
    <property type="nucleotide sequence ID" value="NZ_SJPV01000001.1"/>
</dbReference>
<keyword evidence="5" id="KW-0436">Ligase</keyword>
<proteinExistence type="predicted"/>
<keyword evidence="1" id="KW-0092">Biotin</keyword>
<dbReference type="InterPro" id="IPR000089">
    <property type="entry name" value="Biotin_lipoyl"/>
</dbReference>
<organism evidence="5 6">
    <name type="scientific">Novipirellula artificiosorum</name>
    <dbReference type="NCBI Taxonomy" id="2528016"/>
    <lineage>
        <taxon>Bacteria</taxon>
        <taxon>Pseudomonadati</taxon>
        <taxon>Planctomycetota</taxon>
        <taxon>Planctomycetia</taxon>
        <taxon>Pirellulales</taxon>
        <taxon>Pirellulaceae</taxon>
        <taxon>Novipirellula</taxon>
    </lineage>
</organism>
<evidence type="ECO:0000259" key="4">
    <source>
        <dbReference type="PROSITE" id="PS50991"/>
    </source>
</evidence>
<keyword evidence="6" id="KW-1185">Reference proteome</keyword>
<dbReference type="InterPro" id="IPR003379">
    <property type="entry name" value="Carboxylase_cons_dom"/>
</dbReference>
<dbReference type="InterPro" id="IPR011053">
    <property type="entry name" value="Single_hybrid_motif"/>
</dbReference>
<dbReference type="EC" id="6.4.1.7" evidence="5"/>
<feature type="domain" description="Pyruvate carboxyltransferase" evidence="4">
    <location>
        <begin position="6"/>
        <end position="276"/>
    </location>
</feature>
<dbReference type="InterPro" id="IPR013785">
    <property type="entry name" value="Aldolase_TIM"/>
</dbReference>
<feature type="domain" description="Lipoyl-binding" evidence="3">
    <location>
        <begin position="543"/>
        <end position="618"/>
    </location>
</feature>
<dbReference type="PANTHER" id="PTHR43778:SF2">
    <property type="entry name" value="PYRUVATE CARBOXYLASE, MITOCHONDRIAL"/>
    <property type="match status" value="1"/>
</dbReference>
<dbReference type="Gene3D" id="2.40.50.100">
    <property type="match status" value="1"/>
</dbReference>
<gene>
    <name evidence="5" type="primary">cfiA</name>
    <name evidence="5" type="ORF">Poly41_08040</name>
</gene>
<dbReference type="Gene3D" id="3.20.20.70">
    <property type="entry name" value="Aldolase class I"/>
    <property type="match status" value="1"/>
</dbReference>
<dbReference type="GO" id="GO:0006094">
    <property type="term" value="P:gluconeogenesis"/>
    <property type="evidence" value="ECO:0007669"/>
    <property type="project" value="TreeGrafter"/>
</dbReference>
<protein>
    <submittedName>
        <fullName evidence="5">2-oxoglutarate carboxylase large subunit</fullName>
        <ecNumber evidence="5">6.4.1.7</ecNumber>
    </submittedName>
</protein>
<dbReference type="GO" id="GO:0034029">
    <property type="term" value="F:2-oxoglutarate carboxylase activity"/>
    <property type="evidence" value="ECO:0007669"/>
    <property type="project" value="UniProtKB-EC"/>
</dbReference>
<dbReference type="SUPFAM" id="SSF51569">
    <property type="entry name" value="Aldolase"/>
    <property type="match status" value="1"/>
</dbReference>
<dbReference type="SUPFAM" id="SSF89000">
    <property type="entry name" value="post-HMGL domain-like"/>
    <property type="match status" value="1"/>
</dbReference>
<dbReference type="PANTHER" id="PTHR43778">
    <property type="entry name" value="PYRUVATE CARBOXYLASE"/>
    <property type="match status" value="1"/>
</dbReference>
<dbReference type="GO" id="GO:0005737">
    <property type="term" value="C:cytoplasm"/>
    <property type="evidence" value="ECO:0007669"/>
    <property type="project" value="TreeGrafter"/>
</dbReference>
<evidence type="ECO:0000256" key="1">
    <source>
        <dbReference type="ARBA" id="ARBA00023267"/>
    </source>
</evidence>
<sequence length="618" mass="66949">MSKKQVKFMCTAFRDGFQSVYGSRVFTKDFLPAVEAACDAGIDWFEAGGGARFQSLYFYCNEDAFAMMDAFRATAGKDANLQTLARGVNVVGLESQPSDIIKLHADLFKKHGITSIRNFDALNDVNNLIYSGQCIVDAGLKHQVCVTLMELPPGCEGAHDASFYARTLRQILDAEIPFDSVCFKDASGTAVPSKVYETIKAARKMLPEGTFIHFHTHETAGVSVLANKAALDAGADAIDLSMAPCSGGTCQPDILVMWHALRGSEYDLNVNLDKVREAEAVFKDCMSDYFLPPEATAVEPLIPWSPMPGGALTSNTQMLRDNNIMDKYPEIIAAMSDVVRKGGYGTSVTPVSQFYFQQAFNNVMVGPWKKIAEPYGKMVLGYFGKTPVEPDPEIVALASQQLNLQPTTQKVLELNDADPDKGIEPAKALLEEEGLRITDENIFIAATCKEKGIRYLHGKAEVGVRKIDKGAPPVAQSAQSTASEDASSAKQGPSEYTVTINGEDFFMAFEGDMVTVDGKVYRVALRPEEGKGNEGGAKIEPSTASEANRTQVIAQMPGVVFKVIVGPGDKVREGDPILILEAMKMEMEVSSPVNGTIAEIRFHVGDKVATGQVLATIQ</sequence>
<feature type="region of interest" description="Disordered" evidence="2">
    <location>
        <begin position="471"/>
        <end position="494"/>
    </location>
</feature>
<dbReference type="InterPro" id="IPR000891">
    <property type="entry name" value="PYR_CT"/>
</dbReference>
<dbReference type="PROSITE" id="PS50968">
    <property type="entry name" value="BIOTINYL_LIPOYL"/>
    <property type="match status" value="1"/>
</dbReference>
<dbReference type="EMBL" id="SJPV01000001">
    <property type="protein sequence ID" value="TWU42507.1"/>
    <property type="molecule type" value="Genomic_DNA"/>
</dbReference>
<dbReference type="GO" id="GO:0004736">
    <property type="term" value="F:pyruvate carboxylase activity"/>
    <property type="evidence" value="ECO:0007669"/>
    <property type="project" value="UniProtKB-ARBA"/>
</dbReference>
<feature type="compositionally biased region" description="Polar residues" evidence="2">
    <location>
        <begin position="476"/>
        <end position="494"/>
    </location>
</feature>
<evidence type="ECO:0000259" key="3">
    <source>
        <dbReference type="PROSITE" id="PS50968"/>
    </source>
</evidence>
<dbReference type="Pfam" id="PF00364">
    <property type="entry name" value="Biotin_lipoyl"/>
    <property type="match status" value="1"/>
</dbReference>
<dbReference type="CDD" id="cd06850">
    <property type="entry name" value="biotinyl_domain"/>
    <property type="match status" value="1"/>
</dbReference>
<dbReference type="SUPFAM" id="SSF51230">
    <property type="entry name" value="Single hybrid motif"/>
    <property type="match status" value="1"/>
</dbReference>
<dbReference type="Proteomes" id="UP000319143">
    <property type="component" value="Unassembled WGS sequence"/>
</dbReference>
<dbReference type="CDD" id="cd07937">
    <property type="entry name" value="DRE_TIM_PC_TC_5S"/>
    <property type="match status" value="1"/>
</dbReference>
<dbReference type="Pfam" id="PF00682">
    <property type="entry name" value="HMGL-like"/>
    <property type="match status" value="1"/>
</dbReference>
<evidence type="ECO:0000256" key="2">
    <source>
        <dbReference type="SAM" id="MobiDB-lite"/>
    </source>
</evidence>
<dbReference type="InterPro" id="IPR055268">
    <property type="entry name" value="PCB-like"/>
</dbReference>
<dbReference type="FunFam" id="2.40.50.100:FF:000003">
    <property type="entry name" value="Acetyl-CoA carboxylase biotin carboxyl carrier protein"/>
    <property type="match status" value="1"/>
</dbReference>
<dbReference type="Pfam" id="PF02436">
    <property type="entry name" value="PYC_OADA"/>
    <property type="match status" value="1"/>
</dbReference>
<name>A0A5C6E3F9_9BACT</name>
<evidence type="ECO:0000313" key="5">
    <source>
        <dbReference type="EMBL" id="TWU42507.1"/>
    </source>
</evidence>
<accession>A0A5C6E3F9</accession>